<evidence type="ECO:0000313" key="4">
    <source>
        <dbReference type="Proteomes" id="UP001604267"/>
    </source>
</evidence>
<evidence type="ECO:0000259" key="2">
    <source>
        <dbReference type="Pfam" id="PF01648"/>
    </source>
</evidence>
<dbReference type="Gene3D" id="3.90.470.20">
    <property type="entry name" value="4'-phosphopantetheinyl transferase domain"/>
    <property type="match status" value="1"/>
</dbReference>
<sequence length="146" mass="16130">MTHCTGYHAAAVAPSDEVAAIGIDAEANRPLRYREMLGLITTAEERAWIAEMESAYPDVSWARLVFTAKESVFKAWFSLTRYRLGLGEIVVRVNPLSGEFHARTSTPHGNGGDAFPNRLTGRWTARDGLLVAALSIRRSARVQEEV</sequence>
<keyword evidence="1 3" id="KW-0808">Transferase</keyword>
<gene>
    <name evidence="3" type="ORF">ACGFZB_29380</name>
</gene>
<evidence type="ECO:0000256" key="1">
    <source>
        <dbReference type="ARBA" id="ARBA00022679"/>
    </source>
</evidence>
<dbReference type="Pfam" id="PF01648">
    <property type="entry name" value="ACPS"/>
    <property type="match status" value="1"/>
</dbReference>
<accession>A0ABW7BB88</accession>
<dbReference type="InterPro" id="IPR003542">
    <property type="entry name" value="Enbac_synth_compD-like"/>
</dbReference>
<evidence type="ECO:0000313" key="3">
    <source>
        <dbReference type="EMBL" id="MFG3014462.1"/>
    </source>
</evidence>
<keyword evidence="4" id="KW-1185">Reference proteome</keyword>
<protein>
    <submittedName>
        <fullName evidence="3">4'-phosphopantetheinyl transferase</fullName>
    </submittedName>
</protein>
<dbReference type="InterPro" id="IPR037143">
    <property type="entry name" value="4-PPantetheinyl_Trfase_dom_sf"/>
</dbReference>
<dbReference type="EMBL" id="JBICYV010000016">
    <property type="protein sequence ID" value="MFG3014462.1"/>
    <property type="molecule type" value="Genomic_DNA"/>
</dbReference>
<feature type="domain" description="4'-phosphopantetheinyl transferase" evidence="2">
    <location>
        <begin position="20"/>
        <end position="95"/>
    </location>
</feature>
<reference evidence="3 4" key="1">
    <citation type="submission" date="2024-10" db="EMBL/GenBank/DDBJ databases">
        <title>The Natural Products Discovery Center: Release of the First 8490 Sequenced Strains for Exploring Actinobacteria Biosynthetic Diversity.</title>
        <authorList>
            <person name="Kalkreuter E."/>
            <person name="Kautsar S.A."/>
            <person name="Yang D."/>
            <person name="Bader C.D."/>
            <person name="Teijaro C.N."/>
            <person name="Fluegel L."/>
            <person name="Davis C.M."/>
            <person name="Simpson J.R."/>
            <person name="Lauterbach L."/>
            <person name="Steele A.D."/>
            <person name="Gui C."/>
            <person name="Meng S."/>
            <person name="Li G."/>
            <person name="Viehrig K."/>
            <person name="Ye F."/>
            <person name="Su P."/>
            <person name="Kiefer A.F."/>
            <person name="Nichols A."/>
            <person name="Cepeda A.J."/>
            <person name="Yan W."/>
            <person name="Fan B."/>
            <person name="Jiang Y."/>
            <person name="Adhikari A."/>
            <person name="Zheng C.-J."/>
            <person name="Schuster L."/>
            <person name="Cowan T.M."/>
            <person name="Smanski M.J."/>
            <person name="Chevrette M.G."/>
            <person name="De Carvalho L.P.S."/>
            <person name="Shen B."/>
        </authorList>
    </citation>
    <scope>NUCLEOTIDE SEQUENCE [LARGE SCALE GENOMIC DNA]</scope>
    <source>
        <strain evidence="3 4">NPDC048320</strain>
    </source>
</reference>
<dbReference type="RefSeq" id="WP_392821659.1">
    <property type="nucleotide sequence ID" value="NZ_JBICYV010000016.1"/>
</dbReference>
<name>A0ABW7BB88_9ACTN</name>
<organism evidence="3 4">
    <name type="scientific">Streptomyces cinerochromogenes</name>
    <dbReference type="NCBI Taxonomy" id="66422"/>
    <lineage>
        <taxon>Bacteria</taxon>
        <taxon>Bacillati</taxon>
        <taxon>Actinomycetota</taxon>
        <taxon>Actinomycetes</taxon>
        <taxon>Kitasatosporales</taxon>
        <taxon>Streptomycetaceae</taxon>
        <taxon>Streptomyces</taxon>
    </lineage>
</organism>
<dbReference type="InterPro" id="IPR008278">
    <property type="entry name" value="4-PPantetheinyl_Trfase_dom"/>
</dbReference>
<dbReference type="GO" id="GO:0016740">
    <property type="term" value="F:transferase activity"/>
    <property type="evidence" value="ECO:0007669"/>
    <property type="project" value="UniProtKB-KW"/>
</dbReference>
<proteinExistence type="predicted"/>
<dbReference type="PANTHER" id="PTHR38096">
    <property type="entry name" value="ENTEROBACTIN SYNTHASE COMPONENT D"/>
    <property type="match status" value="1"/>
</dbReference>
<dbReference type="PANTHER" id="PTHR38096:SF1">
    <property type="entry name" value="ENTEROBACTIN SYNTHASE COMPONENT D"/>
    <property type="match status" value="1"/>
</dbReference>
<dbReference type="SUPFAM" id="SSF56214">
    <property type="entry name" value="4'-phosphopantetheinyl transferase"/>
    <property type="match status" value="1"/>
</dbReference>
<dbReference type="Proteomes" id="UP001604267">
    <property type="component" value="Unassembled WGS sequence"/>
</dbReference>
<comment type="caution">
    <text evidence="3">The sequence shown here is derived from an EMBL/GenBank/DDBJ whole genome shotgun (WGS) entry which is preliminary data.</text>
</comment>